<keyword evidence="3" id="KW-0670">Pyruvate</keyword>
<evidence type="ECO:0000259" key="2">
    <source>
        <dbReference type="Pfam" id="PF02775"/>
    </source>
</evidence>
<evidence type="ECO:0000313" key="3">
    <source>
        <dbReference type="EMBL" id="HGS04399.1"/>
    </source>
</evidence>
<proteinExistence type="predicted"/>
<dbReference type="NCBIfam" id="NF008819">
    <property type="entry name" value="PRK11865.1"/>
    <property type="match status" value="1"/>
</dbReference>
<organism evidence="3">
    <name type="scientific">Desulfobacca acetoxidans</name>
    <dbReference type="NCBI Taxonomy" id="60893"/>
    <lineage>
        <taxon>Bacteria</taxon>
        <taxon>Pseudomonadati</taxon>
        <taxon>Thermodesulfobacteriota</taxon>
        <taxon>Desulfobaccia</taxon>
        <taxon>Desulfobaccales</taxon>
        <taxon>Desulfobaccaceae</taxon>
        <taxon>Desulfobacca</taxon>
    </lineage>
</organism>
<dbReference type="EC" id="1.2.7.1" evidence="3"/>
<dbReference type="Gene3D" id="3.40.50.970">
    <property type="match status" value="1"/>
</dbReference>
<dbReference type="AlphaFoldDB" id="A0A7V4G6M7"/>
<protein>
    <submittedName>
        <fullName evidence="3">Pyruvate synthase subunit beta</fullName>
        <ecNumber evidence="3">1.2.7.1</ecNumber>
    </submittedName>
</protein>
<dbReference type="PANTHER" id="PTHR42897">
    <property type="entry name" value="PYRUVATE SYNTHASE SUBUNIT PORB"/>
    <property type="match status" value="1"/>
</dbReference>
<feature type="domain" description="Thiamine pyrophosphate enzyme TPP-binding" evidence="2">
    <location>
        <begin position="59"/>
        <end position="227"/>
    </location>
</feature>
<dbReference type="GO" id="GO:0030976">
    <property type="term" value="F:thiamine pyrophosphate binding"/>
    <property type="evidence" value="ECO:0007669"/>
    <property type="project" value="InterPro"/>
</dbReference>
<dbReference type="SUPFAM" id="SSF52518">
    <property type="entry name" value="Thiamin diphosphate-binding fold (THDP-binding)"/>
    <property type="match status" value="1"/>
</dbReference>
<gene>
    <name evidence="3" type="ORF">ENT08_01430</name>
</gene>
<dbReference type="InterPro" id="IPR011766">
    <property type="entry name" value="TPP_enzyme_TPP-bd"/>
</dbReference>
<evidence type="ECO:0000256" key="1">
    <source>
        <dbReference type="ARBA" id="ARBA00023002"/>
    </source>
</evidence>
<dbReference type="InterPro" id="IPR029061">
    <property type="entry name" value="THDP-binding"/>
</dbReference>
<dbReference type="CDD" id="cd03376">
    <property type="entry name" value="TPP_PFOR_porB_like"/>
    <property type="match status" value="1"/>
</dbReference>
<keyword evidence="1 3" id="KW-0560">Oxidoreductase</keyword>
<name>A0A7V4G6M7_9BACT</name>
<accession>A0A7V4G6M7</accession>
<dbReference type="GO" id="GO:0019164">
    <property type="term" value="F:pyruvate synthase activity"/>
    <property type="evidence" value="ECO:0007669"/>
    <property type="project" value="UniProtKB-EC"/>
</dbReference>
<reference evidence="3" key="1">
    <citation type="journal article" date="2020" name="mSystems">
        <title>Genome- and Community-Level Interaction Insights into Carbon Utilization and Element Cycling Functions of Hydrothermarchaeota in Hydrothermal Sediment.</title>
        <authorList>
            <person name="Zhou Z."/>
            <person name="Liu Y."/>
            <person name="Xu W."/>
            <person name="Pan J."/>
            <person name="Luo Z.H."/>
            <person name="Li M."/>
        </authorList>
    </citation>
    <scope>NUCLEOTIDE SEQUENCE [LARGE SCALE GENOMIC DNA]</scope>
    <source>
        <strain evidence="3">SpSt-548</strain>
    </source>
</reference>
<dbReference type="InterPro" id="IPR051479">
    <property type="entry name" value="PorB-like"/>
</dbReference>
<dbReference type="EMBL" id="DSXI01000083">
    <property type="protein sequence ID" value="HGS04399.1"/>
    <property type="molecule type" value="Genomic_DNA"/>
</dbReference>
<sequence>MDKFGYAESQKYDVYASRLMPREEYFTSGHRSCQGCGEALAVRWVTKAIGRDAIIAHATGCMEIVSSGLPQTAWMHPWIHVAFENTAAVASGVESGLKILARKGKLKGHLPKVVAMGGDGGTSDIGLQALSGALERGHNFTYVCWDNEAYMNTGIQRSSSTPFGAMTTTSPPGRQSFGQSTWKKDMVAIAAAHNIPYVATASPSYVFDLYFKIKKAIETPGPAYVHILCVCPTGWRSATDLSVRLGRLAVETAVFPLYEIVNGKYQLTVQPHKIRPIRDYLKPQGRFRHLRDPEVNFIQRRVIERYKDLLTKCGAPIPEFPFLPQEEQTAQEGA</sequence>
<comment type="caution">
    <text evidence="3">The sequence shown here is derived from an EMBL/GenBank/DDBJ whole genome shotgun (WGS) entry which is preliminary data.</text>
</comment>
<dbReference type="Pfam" id="PF02775">
    <property type="entry name" value="TPP_enzyme_C"/>
    <property type="match status" value="1"/>
</dbReference>
<dbReference type="PANTHER" id="PTHR42897:SF2">
    <property type="entry name" value="PYRUVATE SYNTHASE SUBUNIT PORB"/>
    <property type="match status" value="1"/>
</dbReference>